<dbReference type="PIRSF" id="PIRSF000521">
    <property type="entry name" value="Transaminase_4ab_Lys_Orn"/>
    <property type="match status" value="1"/>
</dbReference>
<reference evidence="5 6" key="1">
    <citation type="submission" date="2020-08" db="EMBL/GenBank/DDBJ databases">
        <title>Genomic Encyclopedia of Type Strains, Phase IV (KMG-IV): sequencing the most valuable type-strain genomes for metagenomic binning, comparative biology and taxonomic classification.</title>
        <authorList>
            <person name="Goeker M."/>
        </authorList>
    </citation>
    <scope>NUCLEOTIDE SEQUENCE [LARGE SCALE GENOMIC DNA]</scope>
    <source>
        <strain evidence="5 6">DSM 16325</strain>
    </source>
</reference>
<dbReference type="PANTHER" id="PTHR43094:SF1">
    <property type="entry name" value="AMINOTRANSFERASE CLASS-III"/>
    <property type="match status" value="1"/>
</dbReference>
<comment type="cofactor">
    <cofactor evidence="1">
        <name>pyridoxal 5'-phosphate</name>
        <dbReference type="ChEBI" id="CHEBI:597326"/>
    </cofactor>
</comment>
<dbReference type="InterPro" id="IPR015421">
    <property type="entry name" value="PyrdxlP-dep_Trfase_major"/>
</dbReference>
<keyword evidence="6" id="KW-1185">Reference proteome</keyword>
<organism evidence="5 6">
    <name type="scientific">Anoxybacteroides tepidamans</name>
    <dbReference type="NCBI Taxonomy" id="265948"/>
    <lineage>
        <taxon>Bacteria</taxon>
        <taxon>Bacillati</taxon>
        <taxon>Bacillota</taxon>
        <taxon>Bacilli</taxon>
        <taxon>Bacillales</taxon>
        <taxon>Anoxybacillaceae</taxon>
        <taxon>Anoxybacteroides</taxon>
    </lineage>
</organism>
<dbReference type="InterPro" id="IPR005814">
    <property type="entry name" value="Aminotrans_3"/>
</dbReference>
<evidence type="ECO:0000313" key="6">
    <source>
        <dbReference type="Proteomes" id="UP000520011"/>
    </source>
</evidence>
<gene>
    <name evidence="5" type="ORF">HNQ34_000106</name>
</gene>
<dbReference type="GO" id="GO:0008483">
    <property type="term" value="F:transaminase activity"/>
    <property type="evidence" value="ECO:0007669"/>
    <property type="project" value="UniProtKB-KW"/>
</dbReference>
<dbReference type="FunFam" id="3.40.640.10:FF:000004">
    <property type="entry name" value="Acetylornithine aminotransferase"/>
    <property type="match status" value="1"/>
</dbReference>
<evidence type="ECO:0000256" key="4">
    <source>
        <dbReference type="RuleBase" id="RU003560"/>
    </source>
</evidence>
<dbReference type="Pfam" id="PF00202">
    <property type="entry name" value="Aminotran_3"/>
    <property type="match status" value="1"/>
</dbReference>
<protein>
    <submittedName>
        <fullName evidence="5">Adenosylmethionine-8-amino-7-oxononanoate aminotransferase</fullName>
    </submittedName>
</protein>
<keyword evidence="5" id="KW-0032">Aminotransferase</keyword>
<evidence type="ECO:0000313" key="5">
    <source>
        <dbReference type="EMBL" id="MBB5323029.1"/>
    </source>
</evidence>
<keyword evidence="3 4" id="KW-0663">Pyridoxal phosphate</keyword>
<dbReference type="Gene3D" id="3.90.1150.10">
    <property type="entry name" value="Aspartate Aminotransferase, domain 1"/>
    <property type="match status" value="1"/>
</dbReference>
<dbReference type="NCBIfam" id="NF005375">
    <property type="entry name" value="PRK06917.1"/>
    <property type="match status" value="1"/>
</dbReference>
<dbReference type="Proteomes" id="UP000520011">
    <property type="component" value="Unassembled WGS sequence"/>
</dbReference>
<dbReference type="InterPro" id="IPR049704">
    <property type="entry name" value="Aminotrans_3_PPA_site"/>
</dbReference>
<accession>A0A7W8IM88</accession>
<evidence type="ECO:0000256" key="3">
    <source>
        <dbReference type="ARBA" id="ARBA00022898"/>
    </source>
</evidence>
<dbReference type="GO" id="GO:0030170">
    <property type="term" value="F:pyridoxal phosphate binding"/>
    <property type="evidence" value="ECO:0007669"/>
    <property type="project" value="InterPro"/>
</dbReference>
<sequence length="457" mass="50512">MAHTYLIKPHLHRTYPTVKFAKGIYVYDTNGKKYVDGCSGAVTANLGHGVQEVIKAMSKQASKVAFVYRSQFTNEAAEMLAETLSQRIDRDTQYWTFFVNSGSEATETAMKIAIQYWQEQGRKGKNKILSRWLSYHGITLGALSMSGHPARRARFVPLLEDFPIVSPPYCFRCPYHLTFPSCQWRCADELEEAIVRIGAEHIAAFIAEPIIGAAGAAMTPPDGYYERIRDICRRHEILLIADEIMTGLGRTGKMMGLDHWNVQADIVTLGKGLGAGYTPIAATLASERVMEPILNGSGVIMSGHTLSANPLSAAVALAVLQYIDKHNLVQHAHEMGSYLFTKLQALQKKFAWIGDVRGKGLLLGIEFVTPNTKAMIPSDLAFTDTVVATAQEHGLLVYPSASGNGKDGAAIIIAPPLTIERAQIDELAELLERTFSRIEQHLPNEMKRNDRHDKSQK</sequence>
<name>A0A7W8IM88_9BACL</name>
<evidence type="ECO:0000256" key="1">
    <source>
        <dbReference type="ARBA" id="ARBA00001933"/>
    </source>
</evidence>
<evidence type="ECO:0000256" key="2">
    <source>
        <dbReference type="ARBA" id="ARBA00008954"/>
    </source>
</evidence>
<dbReference type="Gene3D" id="3.40.640.10">
    <property type="entry name" value="Type I PLP-dependent aspartate aminotransferase-like (Major domain)"/>
    <property type="match status" value="1"/>
</dbReference>
<dbReference type="PANTHER" id="PTHR43094">
    <property type="entry name" value="AMINOTRANSFERASE"/>
    <property type="match status" value="1"/>
</dbReference>
<dbReference type="RefSeq" id="WP_183250822.1">
    <property type="nucleotide sequence ID" value="NZ_JACHEP010000001.1"/>
</dbReference>
<comment type="caution">
    <text evidence="5">The sequence shown here is derived from an EMBL/GenBank/DDBJ whole genome shotgun (WGS) entry which is preliminary data.</text>
</comment>
<keyword evidence="5" id="KW-0808">Transferase</keyword>
<dbReference type="AlphaFoldDB" id="A0A7W8IM88"/>
<dbReference type="PROSITE" id="PS00600">
    <property type="entry name" value="AA_TRANSFER_CLASS_3"/>
    <property type="match status" value="1"/>
</dbReference>
<proteinExistence type="inferred from homology"/>
<dbReference type="CDD" id="cd00610">
    <property type="entry name" value="OAT_like"/>
    <property type="match status" value="1"/>
</dbReference>
<dbReference type="InterPro" id="IPR015422">
    <property type="entry name" value="PyrdxlP-dep_Trfase_small"/>
</dbReference>
<dbReference type="SUPFAM" id="SSF53383">
    <property type="entry name" value="PLP-dependent transferases"/>
    <property type="match status" value="1"/>
</dbReference>
<dbReference type="InterPro" id="IPR015424">
    <property type="entry name" value="PyrdxlP-dep_Trfase"/>
</dbReference>
<comment type="similarity">
    <text evidence="2 4">Belongs to the class-III pyridoxal-phosphate-dependent aminotransferase family.</text>
</comment>
<dbReference type="EMBL" id="JACHEP010000001">
    <property type="protein sequence ID" value="MBB5323029.1"/>
    <property type="molecule type" value="Genomic_DNA"/>
</dbReference>